<dbReference type="SUPFAM" id="SSF53300">
    <property type="entry name" value="vWA-like"/>
    <property type="match status" value="1"/>
</dbReference>
<sequence length="235" mass="25307">MTENGVLLPFYLVIDVSYSMAGAKLDMANNILPEVADALAKNPILNDKVRFGMIDFSDDARVVLPLCDVSTATQLPGLSVRGGTSYGAAFKLLRKQLESDVAQLKADGYKVHRPAVFFLSDGEPGDDWKSDFEALTEWDSSTGKGFRYHPVVVPCGVETADRDVMRELVHPLTKSKLYMMKAGGDAAAAIKAMAEVLISSVLASGQSAIQGNSGFILPSADQVSSDLDVEDDWLN</sequence>
<comment type="caution">
    <text evidence="2">The sequence shown here is derived from an EMBL/GenBank/DDBJ whole genome shotgun (WGS) entry which is preliminary data.</text>
</comment>
<dbReference type="RefSeq" id="WP_344077131.1">
    <property type="nucleotide sequence ID" value="NZ_BAAALS010000003.1"/>
</dbReference>
<name>A0ABN2JVQ8_9ACTN</name>
<dbReference type="Pfam" id="PF13519">
    <property type="entry name" value="VWA_2"/>
    <property type="match status" value="1"/>
</dbReference>
<proteinExistence type="predicted"/>
<keyword evidence="3" id="KW-1185">Reference proteome</keyword>
<dbReference type="EMBL" id="BAAALS010000003">
    <property type="protein sequence ID" value="GAA1740411.1"/>
    <property type="molecule type" value="Genomic_DNA"/>
</dbReference>
<dbReference type="Gene3D" id="3.40.50.410">
    <property type="entry name" value="von Willebrand factor, type A domain"/>
    <property type="match status" value="1"/>
</dbReference>
<gene>
    <name evidence="2" type="ORF">GCM10009681_09120</name>
</gene>
<dbReference type="InterPro" id="IPR002035">
    <property type="entry name" value="VWF_A"/>
</dbReference>
<evidence type="ECO:0000259" key="1">
    <source>
        <dbReference type="PROSITE" id="PS50234"/>
    </source>
</evidence>
<dbReference type="SMART" id="SM00327">
    <property type="entry name" value="VWA"/>
    <property type="match status" value="1"/>
</dbReference>
<protein>
    <recommendedName>
        <fullName evidence="1">VWFA domain-containing protein</fullName>
    </recommendedName>
</protein>
<dbReference type="InterPro" id="IPR036465">
    <property type="entry name" value="vWFA_dom_sf"/>
</dbReference>
<dbReference type="PROSITE" id="PS50234">
    <property type="entry name" value="VWFA"/>
    <property type="match status" value="1"/>
</dbReference>
<feature type="domain" description="VWFA" evidence="1">
    <location>
        <begin position="9"/>
        <end position="201"/>
    </location>
</feature>
<organism evidence="2 3">
    <name type="scientific">Luedemannella helvata</name>
    <dbReference type="NCBI Taxonomy" id="349315"/>
    <lineage>
        <taxon>Bacteria</taxon>
        <taxon>Bacillati</taxon>
        <taxon>Actinomycetota</taxon>
        <taxon>Actinomycetes</taxon>
        <taxon>Micromonosporales</taxon>
        <taxon>Micromonosporaceae</taxon>
        <taxon>Luedemannella</taxon>
    </lineage>
</organism>
<dbReference type="Proteomes" id="UP001500655">
    <property type="component" value="Unassembled WGS sequence"/>
</dbReference>
<accession>A0ABN2JVQ8</accession>
<evidence type="ECO:0000313" key="2">
    <source>
        <dbReference type="EMBL" id="GAA1740411.1"/>
    </source>
</evidence>
<reference evidence="2 3" key="1">
    <citation type="journal article" date="2019" name="Int. J. Syst. Evol. Microbiol.">
        <title>The Global Catalogue of Microorganisms (GCM) 10K type strain sequencing project: providing services to taxonomists for standard genome sequencing and annotation.</title>
        <authorList>
            <consortium name="The Broad Institute Genomics Platform"/>
            <consortium name="The Broad Institute Genome Sequencing Center for Infectious Disease"/>
            <person name="Wu L."/>
            <person name="Ma J."/>
        </authorList>
    </citation>
    <scope>NUCLEOTIDE SEQUENCE [LARGE SCALE GENOMIC DNA]</scope>
    <source>
        <strain evidence="2 3">JCM 13249</strain>
    </source>
</reference>
<evidence type="ECO:0000313" key="3">
    <source>
        <dbReference type="Proteomes" id="UP001500655"/>
    </source>
</evidence>